<dbReference type="PIRSF" id="PIRSF018266">
    <property type="entry name" value="FecR"/>
    <property type="match status" value="1"/>
</dbReference>
<feature type="domain" description="Protein FecR C-terminal" evidence="3">
    <location>
        <begin position="251"/>
        <end position="319"/>
    </location>
</feature>
<dbReference type="EMBL" id="QSEF01000004">
    <property type="protein sequence ID" value="RGZ50380.1"/>
    <property type="molecule type" value="Genomic_DNA"/>
</dbReference>
<proteinExistence type="predicted"/>
<evidence type="ECO:0000259" key="3">
    <source>
        <dbReference type="Pfam" id="PF16344"/>
    </source>
</evidence>
<accession>A0A3R6CWV5</accession>
<name>A0A3R6CWV5_9BACT</name>
<keyword evidence="1" id="KW-0812">Transmembrane</keyword>
<evidence type="ECO:0000256" key="1">
    <source>
        <dbReference type="SAM" id="Phobius"/>
    </source>
</evidence>
<keyword evidence="1" id="KW-0472">Membrane</keyword>
<dbReference type="InterPro" id="IPR006860">
    <property type="entry name" value="FecR"/>
</dbReference>
<dbReference type="PANTHER" id="PTHR30273:SF2">
    <property type="entry name" value="PROTEIN FECR"/>
    <property type="match status" value="1"/>
</dbReference>
<dbReference type="Gene3D" id="2.60.120.1440">
    <property type="match status" value="1"/>
</dbReference>
<keyword evidence="1" id="KW-1133">Transmembrane helix</keyword>
<evidence type="ECO:0000313" key="4">
    <source>
        <dbReference type="EMBL" id="RGZ50380.1"/>
    </source>
</evidence>
<comment type="caution">
    <text evidence="4">The sequence shown here is derived from an EMBL/GenBank/DDBJ whole genome shotgun (WGS) entry which is preliminary data.</text>
</comment>
<sequence>MEFNYALLAKYLIGSLSSEEMEEVMRWRDLSAENETVFSEVLRLRLSWNTAKYADNERIDMALEKVNVRINRARRYRIARSLLKYAAVILLLVSFSAVGWNYFKPETYMTIALGDSEGVKKVTLDDGSVVWLRGNSVLKIPQSFSAVNRTVSLQGEAFFDIAKNANSLFIVATDYVKVEVHGTSFHVNVNAGNKSVETVLVKGCISLHALNGKKILEMNPGERVAYSWDENTCFTDHVDVNVCAVWRFNQLVFENTTLREIANQLSIKYNVNVNIESSRLAQRRFRCVINEDERLSDVLEQLCYLAPITYRIESSEIYISEKQTKK</sequence>
<evidence type="ECO:0000259" key="2">
    <source>
        <dbReference type="Pfam" id="PF04773"/>
    </source>
</evidence>
<feature type="domain" description="FecR protein" evidence="2">
    <location>
        <begin position="118"/>
        <end position="203"/>
    </location>
</feature>
<gene>
    <name evidence="4" type="ORF">DW986_03770</name>
</gene>
<reference evidence="4 5" key="1">
    <citation type="submission" date="2018-08" db="EMBL/GenBank/DDBJ databases">
        <title>A genome reference for cultivated species of the human gut microbiota.</title>
        <authorList>
            <person name="Zou Y."/>
            <person name="Xue W."/>
            <person name="Luo G."/>
        </authorList>
    </citation>
    <scope>NUCLEOTIDE SEQUENCE [LARGE SCALE GENOMIC DNA]</scope>
    <source>
        <strain evidence="4 5">AM50-15</strain>
    </source>
</reference>
<feature type="transmembrane region" description="Helical" evidence="1">
    <location>
        <begin position="82"/>
        <end position="103"/>
    </location>
</feature>
<dbReference type="AlphaFoldDB" id="A0A3R6CWV5"/>
<protein>
    <submittedName>
        <fullName evidence="4">FecR family protein</fullName>
    </submittedName>
</protein>
<organism evidence="4 5">
    <name type="scientific">Parabacteroides merdae</name>
    <dbReference type="NCBI Taxonomy" id="46503"/>
    <lineage>
        <taxon>Bacteria</taxon>
        <taxon>Pseudomonadati</taxon>
        <taxon>Bacteroidota</taxon>
        <taxon>Bacteroidia</taxon>
        <taxon>Bacteroidales</taxon>
        <taxon>Tannerellaceae</taxon>
        <taxon>Parabacteroides</taxon>
    </lineage>
</organism>
<dbReference type="Gene3D" id="3.55.50.30">
    <property type="match status" value="1"/>
</dbReference>
<evidence type="ECO:0000313" key="5">
    <source>
        <dbReference type="Proteomes" id="UP000285173"/>
    </source>
</evidence>
<dbReference type="Pfam" id="PF16344">
    <property type="entry name" value="FecR_C"/>
    <property type="match status" value="1"/>
</dbReference>
<dbReference type="GO" id="GO:0016989">
    <property type="term" value="F:sigma factor antagonist activity"/>
    <property type="evidence" value="ECO:0007669"/>
    <property type="project" value="TreeGrafter"/>
</dbReference>
<dbReference type="InterPro" id="IPR032508">
    <property type="entry name" value="FecR_C"/>
</dbReference>
<dbReference type="Pfam" id="PF04773">
    <property type="entry name" value="FecR"/>
    <property type="match status" value="1"/>
</dbReference>
<dbReference type="InterPro" id="IPR012373">
    <property type="entry name" value="Ferrdict_sens_TM"/>
</dbReference>
<dbReference type="PANTHER" id="PTHR30273">
    <property type="entry name" value="PERIPLASMIC SIGNAL SENSOR AND SIGMA FACTOR ACTIVATOR FECR-RELATED"/>
    <property type="match status" value="1"/>
</dbReference>
<dbReference type="Proteomes" id="UP000285173">
    <property type="component" value="Unassembled WGS sequence"/>
</dbReference>